<name>A0A193C2F6_AMYOR</name>
<dbReference type="RefSeq" id="WP_044852003.1">
    <property type="nucleotide sequence ID" value="NZ_CP016174.1"/>
</dbReference>
<organism evidence="1 2">
    <name type="scientific">Amycolatopsis orientalis</name>
    <name type="common">Nocardia orientalis</name>
    <dbReference type="NCBI Taxonomy" id="31958"/>
    <lineage>
        <taxon>Bacteria</taxon>
        <taxon>Bacillati</taxon>
        <taxon>Actinomycetota</taxon>
        <taxon>Actinomycetes</taxon>
        <taxon>Pseudonocardiales</taxon>
        <taxon>Pseudonocardiaceae</taxon>
        <taxon>Amycolatopsis</taxon>
    </lineage>
</organism>
<protein>
    <submittedName>
        <fullName evidence="1">Polyketide cyclase</fullName>
    </submittedName>
</protein>
<evidence type="ECO:0000313" key="2">
    <source>
        <dbReference type="Proteomes" id="UP000093695"/>
    </source>
</evidence>
<dbReference type="STRING" id="31958.SD37_25110"/>
<evidence type="ECO:0000313" key="1">
    <source>
        <dbReference type="EMBL" id="ANN18583.1"/>
    </source>
</evidence>
<dbReference type="SUPFAM" id="SSF55961">
    <property type="entry name" value="Bet v1-like"/>
    <property type="match status" value="1"/>
</dbReference>
<proteinExistence type="predicted"/>
<dbReference type="Proteomes" id="UP000093695">
    <property type="component" value="Chromosome"/>
</dbReference>
<dbReference type="InterPro" id="IPR019587">
    <property type="entry name" value="Polyketide_cyclase/dehydratase"/>
</dbReference>
<gene>
    <name evidence="1" type="ORF">SD37_25110</name>
</gene>
<reference evidence="1 2" key="1">
    <citation type="journal article" date="2015" name="Genome Announc.">
        <title>Draft Genome Sequence of Norvancomycin-Producing Strain Amycolatopsis orientalis CPCC200066.</title>
        <authorList>
            <person name="Lei X."/>
            <person name="Yuan F."/>
            <person name="Shi Y."/>
            <person name="Li X."/>
            <person name="Wang L."/>
            <person name="Hong B."/>
        </authorList>
    </citation>
    <scope>NUCLEOTIDE SEQUENCE [LARGE SCALE GENOMIC DNA]</scope>
    <source>
        <strain evidence="1 2">B-37</strain>
    </source>
</reference>
<dbReference type="InterPro" id="IPR023393">
    <property type="entry name" value="START-like_dom_sf"/>
</dbReference>
<dbReference type="Gene3D" id="3.30.530.20">
    <property type="match status" value="1"/>
</dbReference>
<sequence length="157" mass="17686">MTGSHPRHGSGRYRFRDTWVLPASPKAVFDAVVDLAAYPLWWRDVRSVSKVDEDTAELVCRSRLPYALTVRMHRDRQDEHEGRVRVLLSGDLEGTLAGALSPAESGTRLEITQEVEARKPLLRKLDSVARPVFRINHALMMRRGQQGLRGYLLGLAG</sequence>
<dbReference type="KEGG" id="aori:SD37_25110"/>
<dbReference type="Pfam" id="PF10604">
    <property type="entry name" value="Polyketide_cyc2"/>
    <property type="match status" value="1"/>
</dbReference>
<dbReference type="eggNOG" id="COG3832">
    <property type="taxonomic scope" value="Bacteria"/>
</dbReference>
<accession>A0A193C2F6</accession>
<dbReference type="EMBL" id="CP016174">
    <property type="protein sequence ID" value="ANN18583.1"/>
    <property type="molecule type" value="Genomic_DNA"/>
</dbReference>
<keyword evidence="2" id="KW-1185">Reference proteome</keyword>
<dbReference type="AlphaFoldDB" id="A0A193C2F6"/>